<dbReference type="EMBL" id="FTOA01000001">
    <property type="protein sequence ID" value="SIS39339.1"/>
    <property type="molecule type" value="Genomic_DNA"/>
</dbReference>
<evidence type="ECO:0000313" key="10">
    <source>
        <dbReference type="Proteomes" id="UP000185678"/>
    </source>
</evidence>
<comment type="subunit">
    <text evidence="6">Homotetramer. Forms an RuvA(8)-RuvB(12)-Holliday junction (HJ) complex. HJ DNA is sandwiched between 2 RuvA tetramers; dsDNA enters through RuvA and exits via RuvB. An RuvB hexamer assembles on each DNA strand where it exits the tetramer. Each RuvB hexamer is contacted by two RuvA subunits (via domain III) on 2 adjacent RuvB subunits; this complex drives branch migration. In the full resolvosome a probable DNA-RuvA(4)-RuvB(12)-RuvC(2) complex forms which resolves the HJ.</text>
</comment>
<evidence type="ECO:0000256" key="1">
    <source>
        <dbReference type="ARBA" id="ARBA00022490"/>
    </source>
</evidence>
<dbReference type="Pfam" id="PF14520">
    <property type="entry name" value="HHH_5"/>
    <property type="match status" value="1"/>
</dbReference>
<dbReference type="OrthoDB" id="5293449at2"/>
<sequence>MIAKLKGLIDSIGEDWVVVDVNGVGYLVHCSSRSLSRLVVGEAVSLSIETQVREDAITLFGFLSAAEKACFRLLTTVQGVGSKVGLSILSVGQPDQVAHALAAQDKAFFARAVGVGPKLAARIVSELKDKAANLAVGPAPMVVAPVKGEMALPPEKDSGSQAGQVVEDALSALVNLGYGRSEAFAAVSQVVADASGGISVQKAISAALKELGKGL</sequence>
<feature type="domain" description="Holliday junction DNA helicase RuvA C-terminal" evidence="8">
    <location>
        <begin position="165"/>
        <end position="211"/>
    </location>
</feature>
<dbReference type="GO" id="GO:0009379">
    <property type="term" value="C:Holliday junction helicase complex"/>
    <property type="evidence" value="ECO:0007669"/>
    <property type="project" value="InterPro"/>
</dbReference>
<comment type="subcellular location">
    <subcellularLocation>
        <location evidence="6">Cytoplasm</location>
    </subcellularLocation>
</comment>
<dbReference type="SUPFAM" id="SSF50249">
    <property type="entry name" value="Nucleic acid-binding proteins"/>
    <property type="match status" value="1"/>
</dbReference>
<dbReference type="GO" id="GO:0006310">
    <property type="term" value="P:DNA recombination"/>
    <property type="evidence" value="ECO:0007669"/>
    <property type="project" value="UniProtKB-UniRule"/>
</dbReference>
<dbReference type="STRING" id="80876.SAMN05421779_101484"/>
<dbReference type="InterPro" id="IPR011114">
    <property type="entry name" value="RuvA_C"/>
</dbReference>
<feature type="region of interest" description="Domain III" evidence="6">
    <location>
        <begin position="158"/>
        <end position="215"/>
    </location>
</feature>
<evidence type="ECO:0000256" key="3">
    <source>
        <dbReference type="ARBA" id="ARBA00023125"/>
    </source>
</evidence>
<dbReference type="Gene3D" id="2.40.50.140">
    <property type="entry name" value="Nucleic acid-binding proteins"/>
    <property type="match status" value="1"/>
</dbReference>
<evidence type="ECO:0000256" key="5">
    <source>
        <dbReference type="ARBA" id="ARBA00023204"/>
    </source>
</evidence>
<dbReference type="SUPFAM" id="SSF46929">
    <property type="entry name" value="DNA helicase RuvA subunit, C-terminal domain"/>
    <property type="match status" value="1"/>
</dbReference>
<dbReference type="Gene3D" id="1.10.8.10">
    <property type="entry name" value="DNA helicase RuvA subunit, C-terminal domain"/>
    <property type="match status" value="1"/>
</dbReference>
<comment type="caution">
    <text evidence="6">Lacks conserved residue(s) required for the propagation of feature annotation.</text>
</comment>
<evidence type="ECO:0000259" key="7">
    <source>
        <dbReference type="Pfam" id="PF01330"/>
    </source>
</evidence>
<dbReference type="InterPro" id="IPR036267">
    <property type="entry name" value="RuvA_C_sf"/>
</dbReference>
<keyword evidence="9" id="KW-0347">Helicase</keyword>
<keyword evidence="4 6" id="KW-0233">DNA recombination</keyword>
<gene>
    <name evidence="6" type="primary">ruvA</name>
    <name evidence="9" type="ORF">SAMN05421779_101484</name>
</gene>
<dbReference type="AlphaFoldDB" id="A0A1N7IQH3"/>
<dbReference type="Pfam" id="PF01330">
    <property type="entry name" value="RuvA_N"/>
    <property type="match status" value="1"/>
</dbReference>
<keyword evidence="9" id="KW-0067">ATP-binding</keyword>
<evidence type="ECO:0000256" key="2">
    <source>
        <dbReference type="ARBA" id="ARBA00022763"/>
    </source>
</evidence>
<dbReference type="SUPFAM" id="SSF47781">
    <property type="entry name" value="RuvA domain 2-like"/>
    <property type="match status" value="1"/>
</dbReference>
<dbReference type="NCBIfam" id="TIGR00084">
    <property type="entry name" value="ruvA"/>
    <property type="match status" value="1"/>
</dbReference>
<keyword evidence="10" id="KW-1185">Reference proteome</keyword>
<comment type="domain">
    <text evidence="6">Has three domains with a flexible linker between the domains II and III and assumes an 'L' shape. Domain III is highly mobile and contacts RuvB.</text>
</comment>
<name>A0A1N7IQH3_9PROT</name>
<dbReference type="InterPro" id="IPR010994">
    <property type="entry name" value="RuvA_2-like"/>
</dbReference>
<organism evidence="9 10">
    <name type="scientific">Insolitispirillum peregrinum</name>
    <dbReference type="NCBI Taxonomy" id="80876"/>
    <lineage>
        <taxon>Bacteria</taxon>
        <taxon>Pseudomonadati</taxon>
        <taxon>Pseudomonadota</taxon>
        <taxon>Alphaproteobacteria</taxon>
        <taxon>Rhodospirillales</taxon>
        <taxon>Novispirillaceae</taxon>
        <taxon>Insolitispirillum</taxon>
    </lineage>
</organism>
<feature type="domain" description="DNA helicase Holliday junction RuvA type" evidence="7">
    <location>
        <begin position="1"/>
        <end position="61"/>
    </location>
</feature>
<proteinExistence type="inferred from homology"/>
<dbReference type="HAMAP" id="MF_00031">
    <property type="entry name" value="DNA_HJ_migration_RuvA"/>
    <property type="match status" value="1"/>
</dbReference>
<dbReference type="InterPro" id="IPR013849">
    <property type="entry name" value="DNA_helicase_Holl-junc_RuvA_I"/>
</dbReference>
<accession>A0A1N7IQH3</accession>
<dbReference type="GO" id="GO:0000400">
    <property type="term" value="F:four-way junction DNA binding"/>
    <property type="evidence" value="ECO:0007669"/>
    <property type="project" value="UniProtKB-UniRule"/>
</dbReference>
<comment type="similarity">
    <text evidence="6">Belongs to the RuvA family.</text>
</comment>
<evidence type="ECO:0000313" key="9">
    <source>
        <dbReference type="EMBL" id="SIS39339.1"/>
    </source>
</evidence>
<dbReference type="GO" id="GO:0005737">
    <property type="term" value="C:cytoplasm"/>
    <property type="evidence" value="ECO:0007669"/>
    <property type="project" value="UniProtKB-SubCell"/>
</dbReference>
<keyword evidence="5 6" id="KW-0234">DNA repair</keyword>
<dbReference type="RefSeq" id="WP_076398526.1">
    <property type="nucleotide sequence ID" value="NZ_FTOA01000001.1"/>
</dbReference>
<reference evidence="9 10" key="1">
    <citation type="submission" date="2017-01" db="EMBL/GenBank/DDBJ databases">
        <authorList>
            <person name="Mah S.A."/>
            <person name="Swanson W.J."/>
            <person name="Moy G.W."/>
            <person name="Vacquier V.D."/>
        </authorList>
    </citation>
    <scope>NUCLEOTIDE SEQUENCE [LARGE SCALE GENOMIC DNA]</scope>
    <source>
        <strain evidence="9 10">DSM 11589</strain>
    </source>
</reference>
<evidence type="ECO:0000259" key="8">
    <source>
        <dbReference type="Pfam" id="PF07499"/>
    </source>
</evidence>
<dbReference type="InterPro" id="IPR012340">
    <property type="entry name" value="NA-bd_OB-fold"/>
</dbReference>
<protein>
    <recommendedName>
        <fullName evidence="6">Holliday junction branch migration complex subunit RuvA</fullName>
    </recommendedName>
</protein>
<evidence type="ECO:0000256" key="4">
    <source>
        <dbReference type="ARBA" id="ARBA00023172"/>
    </source>
</evidence>
<dbReference type="GO" id="GO:0006281">
    <property type="term" value="P:DNA repair"/>
    <property type="evidence" value="ECO:0007669"/>
    <property type="project" value="UniProtKB-UniRule"/>
</dbReference>
<dbReference type="Pfam" id="PF07499">
    <property type="entry name" value="RuvA_C"/>
    <property type="match status" value="1"/>
</dbReference>
<dbReference type="Gene3D" id="1.10.150.20">
    <property type="entry name" value="5' to 3' exonuclease, C-terminal subdomain"/>
    <property type="match status" value="1"/>
</dbReference>
<keyword evidence="2 6" id="KW-0227">DNA damage</keyword>
<dbReference type="InterPro" id="IPR000085">
    <property type="entry name" value="RuvA"/>
</dbReference>
<dbReference type="CDD" id="cd14332">
    <property type="entry name" value="UBA_RuvA_C"/>
    <property type="match status" value="1"/>
</dbReference>
<keyword evidence="1 6" id="KW-0963">Cytoplasm</keyword>
<keyword evidence="9" id="KW-0547">Nucleotide-binding</keyword>
<dbReference type="GO" id="GO:0048476">
    <property type="term" value="C:Holliday junction resolvase complex"/>
    <property type="evidence" value="ECO:0007669"/>
    <property type="project" value="UniProtKB-UniRule"/>
</dbReference>
<dbReference type="Proteomes" id="UP000185678">
    <property type="component" value="Unassembled WGS sequence"/>
</dbReference>
<keyword evidence="3 6" id="KW-0238">DNA-binding</keyword>
<keyword evidence="9" id="KW-0378">Hydrolase</keyword>
<comment type="function">
    <text evidence="6">The RuvA-RuvB-RuvC complex processes Holliday junction (HJ) DNA during genetic recombination and DNA repair, while the RuvA-RuvB complex plays an important role in the rescue of blocked DNA replication forks via replication fork reversal (RFR). RuvA specifically binds to HJ cruciform DNA, conferring on it an open structure. The RuvB hexamer acts as an ATP-dependent pump, pulling dsDNA into and through the RuvAB complex. HJ branch migration allows RuvC to scan DNA until it finds its consensus sequence, where it cleaves and resolves the cruciform DNA.</text>
</comment>
<dbReference type="GO" id="GO:0009378">
    <property type="term" value="F:four-way junction helicase activity"/>
    <property type="evidence" value="ECO:0007669"/>
    <property type="project" value="InterPro"/>
</dbReference>
<evidence type="ECO:0000256" key="6">
    <source>
        <dbReference type="HAMAP-Rule" id="MF_00031"/>
    </source>
</evidence>
<dbReference type="GO" id="GO:0005524">
    <property type="term" value="F:ATP binding"/>
    <property type="evidence" value="ECO:0007669"/>
    <property type="project" value="InterPro"/>
</dbReference>